<feature type="region of interest" description="Disordered" evidence="1">
    <location>
        <begin position="768"/>
        <end position="794"/>
    </location>
</feature>
<gene>
    <name evidence="2" type="ORF">C6P46_004154</name>
</gene>
<reference evidence="2 3" key="1">
    <citation type="submission" date="2020-11" db="EMBL/GenBank/DDBJ databases">
        <title>Kefir isolates.</title>
        <authorList>
            <person name="Marcisauskas S."/>
            <person name="Kim Y."/>
            <person name="Blasche S."/>
        </authorList>
    </citation>
    <scope>NUCLEOTIDE SEQUENCE [LARGE SCALE GENOMIC DNA]</scope>
    <source>
        <strain evidence="2 3">KR</strain>
    </source>
</reference>
<feature type="compositionally biased region" description="Polar residues" evidence="1">
    <location>
        <begin position="652"/>
        <end position="666"/>
    </location>
</feature>
<feature type="region of interest" description="Disordered" evidence="1">
    <location>
        <begin position="1"/>
        <end position="41"/>
    </location>
</feature>
<feature type="compositionally biased region" description="Low complexity" evidence="1">
    <location>
        <begin position="302"/>
        <end position="314"/>
    </location>
</feature>
<feature type="compositionally biased region" description="Low complexity" evidence="1">
    <location>
        <begin position="115"/>
        <end position="129"/>
    </location>
</feature>
<evidence type="ECO:0000256" key="1">
    <source>
        <dbReference type="SAM" id="MobiDB-lite"/>
    </source>
</evidence>
<feature type="compositionally biased region" description="Basic and acidic residues" evidence="1">
    <location>
        <begin position="957"/>
        <end position="966"/>
    </location>
</feature>
<dbReference type="Proteomes" id="UP000777482">
    <property type="component" value="Unassembled WGS sequence"/>
</dbReference>
<feature type="compositionally biased region" description="Low complexity" evidence="1">
    <location>
        <begin position="507"/>
        <end position="523"/>
    </location>
</feature>
<feature type="compositionally biased region" description="Low complexity" evidence="1">
    <location>
        <begin position="618"/>
        <end position="631"/>
    </location>
</feature>
<feature type="compositionally biased region" description="Polar residues" evidence="1">
    <location>
        <begin position="718"/>
        <end position="727"/>
    </location>
</feature>
<feature type="compositionally biased region" description="Low complexity" evidence="1">
    <location>
        <begin position="774"/>
        <end position="793"/>
    </location>
</feature>
<feature type="region of interest" description="Disordered" evidence="1">
    <location>
        <begin position="288"/>
        <end position="366"/>
    </location>
</feature>
<proteinExistence type="predicted"/>
<feature type="compositionally biased region" description="Low complexity" evidence="1">
    <location>
        <begin position="1"/>
        <end position="17"/>
    </location>
</feature>
<organism evidence="2 3">
    <name type="scientific">Rhodotorula mucilaginosa</name>
    <name type="common">Yeast</name>
    <name type="synonym">Rhodotorula rubra</name>
    <dbReference type="NCBI Taxonomy" id="5537"/>
    <lineage>
        <taxon>Eukaryota</taxon>
        <taxon>Fungi</taxon>
        <taxon>Dikarya</taxon>
        <taxon>Basidiomycota</taxon>
        <taxon>Pucciniomycotina</taxon>
        <taxon>Microbotryomycetes</taxon>
        <taxon>Sporidiobolales</taxon>
        <taxon>Sporidiobolaceae</taxon>
        <taxon>Rhodotorula</taxon>
    </lineage>
</organism>
<evidence type="ECO:0000313" key="3">
    <source>
        <dbReference type="Proteomes" id="UP000777482"/>
    </source>
</evidence>
<sequence>MLGDSVPVRRGSASSPVPRAPRSPHLPAQTHPFSASDFAEFMGLPTSNSHERVFPAVSAVEPTSATGTSIGRKLRSFPWSRSSADKKQQQQKRATVSARERIVSSAGPDAPRPGPSILKTSSSSSLPTKNGPGGDSPSLPMGFPAPPPSNASSASISTGTSFASTSMFASFSSSTATDDAGWHSEATSVSLNSSPEMGAGGFSNDSLIKLRNSRRAASASSNAAAAAPRSNTGGGVRPFSVLSDIVERDNEDGRASMYDVLSMYSGNGPDVPVRRVSTPIPPAVALMLASEPVTPPRQKRWSTSSIDESSSSPSGRDRLLGAEADDETSPRRRRNSFDSPGTRTKTEGAGAAAAASTQRRPASSIRIPSMRFDGISMEAMFAEVEARMNRQLAAKQLAGGAPQSRAAAAIESTPATAYLPDAVKKQARRKSRVMSLQEPLSFEISTPVFAPATHATTTSRREETIVEEDEDAEEEADRSSSPPVVAPSLHQQLPHRTSSRPEPLNVNAANSSISSRWSPRSAPLQSTGPFFASSPSPAVVVTPTSCEPPTSPTPAKGAFSALLPSVVEPGPESTEPPAAAAGQASPRLQGSIPELLVCPPSPPERPKRRAPPPPPLRLGPNPSSSSSSSSSIVAKQREHRPFPKMQQPPSPASWTSPVTRPTTMVNGETKVTLVQTEKKFVRLSTRAQPARRRTDRGRTFSVPVQPIGAMQQQQQQQSPRTPSTPTFEITPPPPDSPVEGAEQPMLAAETVPLPVSEPSTPVRRFMDEGAADLSPARSVSPTPSSTPTVTAAPYHPPNVLRTDYHPALSNLTVAYPNSDDSSSECEESFQDMLIRLNRPHTPPRNKSAVKEFAPAVAISPTSSLTKSAMQAHNTSHSRLSMLARELGEAMAAKENMPPAVRRHESLARPSSTDTRRYSKLFAAGEVDLDRFGFELEGAPVLVSQAEPQSPTLMHHLRPIDSEHGHGDDDESWTAAQGSQEEEEGAPPAAAAAAKSDEDQPLDLESELDRTIASLISDESTATSSAGDAMSRSDSQHSHQRTDSDSSLASFEDAGAVIVEAKVVVPRSPVIGSGHRSQLSDSSIGSSTSTDAEEGVVCLGERISCSYNVGVIGVAM</sequence>
<dbReference type="EMBL" id="PUHQ01000038">
    <property type="protein sequence ID" value="KAG0661047.1"/>
    <property type="molecule type" value="Genomic_DNA"/>
</dbReference>
<keyword evidence="3" id="KW-1185">Reference proteome</keyword>
<feature type="compositionally biased region" description="Basic and acidic residues" evidence="1">
    <location>
        <begin position="1033"/>
        <end position="1043"/>
    </location>
</feature>
<feature type="region of interest" description="Disordered" evidence="1">
    <location>
        <begin position="61"/>
        <end position="158"/>
    </location>
</feature>
<feature type="compositionally biased region" description="Acidic residues" evidence="1">
    <location>
        <begin position="465"/>
        <end position="476"/>
    </location>
</feature>
<feature type="region of interest" description="Disordered" evidence="1">
    <location>
        <begin position="449"/>
        <end position="745"/>
    </location>
</feature>
<name>A0A9P6W3C3_RHOMI</name>
<protein>
    <submittedName>
        <fullName evidence="2">Uncharacterized protein</fullName>
    </submittedName>
</protein>
<accession>A0A9P6W3C3</accession>
<evidence type="ECO:0000313" key="2">
    <source>
        <dbReference type="EMBL" id="KAG0661047.1"/>
    </source>
</evidence>
<feature type="region of interest" description="Disordered" evidence="1">
    <location>
        <begin position="1017"/>
        <end position="1047"/>
    </location>
</feature>
<feature type="region of interest" description="Disordered" evidence="1">
    <location>
        <begin position="956"/>
        <end position="1003"/>
    </location>
</feature>
<dbReference type="AlphaFoldDB" id="A0A9P6W3C3"/>
<dbReference type="OrthoDB" id="2537828at2759"/>
<feature type="compositionally biased region" description="Polar residues" evidence="1">
    <location>
        <begin position="524"/>
        <end position="536"/>
    </location>
</feature>
<comment type="caution">
    <text evidence="2">The sequence shown here is derived from an EMBL/GenBank/DDBJ whole genome shotgun (WGS) entry which is preliminary data.</text>
</comment>